<evidence type="ECO:0000313" key="1">
    <source>
        <dbReference type="EMBL" id="MDP8186643.1"/>
    </source>
</evidence>
<dbReference type="Proteomes" id="UP001230466">
    <property type="component" value="Unassembled WGS sequence"/>
</dbReference>
<reference evidence="1" key="1">
    <citation type="journal article" date="2023" name="Front. Microbiol.">
        <title>Phylogeography and host specificity of Pasteurellaceae pathogenic to sea-farmed fish in the north-east Atlantic.</title>
        <authorList>
            <person name="Gulla S."/>
            <person name="Colquhoun D.J."/>
            <person name="Olsen A.B."/>
            <person name="Spilsberg B."/>
            <person name="Lagesen K."/>
            <person name="Aakesson C.P."/>
            <person name="Strom S."/>
            <person name="Manji F."/>
            <person name="Birkbeck T.H."/>
            <person name="Nilsen H.K."/>
        </authorList>
    </citation>
    <scope>NUCLEOTIDE SEQUENCE</scope>
    <source>
        <strain evidence="1">VIB1234</strain>
    </source>
</reference>
<dbReference type="InterPro" id="IPR007761">
    <property type="entry name" value="MtlR-like"/>
</dbReference>
<dbReference type="Gene3D" id="1.20.120.330">
    <property type="entry name" value="Nucleotidyltransferases domain 2"/>
    <property type="match status" value="1"/>
</dbReference>
<dbReference type="AlphaFoldDB" id="A0AAW8CNS0"/>
<name>A0AAW8CNS0_9PAST</name>
<gene>
    <name evidence="1" type="ORF">QJU78_02460</name>
</gene>
<evidence type="ECO:0000313" key="2">
    <source>
        <dbReference type="Proteomes" id="UP001230466"/>
    </source>
</evidence>
<accession>A0AAW8CNS0</accession>
<dbReference type="InterPro" id="IPR038026">
    <property type="entry name" value="MtlR-like_sf"/>
</dbReference>
<proteinExistence type="predicted"/>
<protein>
    <submittedName>
        <fullName evidence="1">MltR family transcriptional regulator</fullName>
    </submittedName>
</protein>
<sequence>MKHFSQGVEQLINPVFRKKDFVVESVVNSLFERQGPLAELPVRIKVLVSLGAISTDVCEDINLFIGLKE</sequence>
<comment type="caution">
    <text evidence="1">The sequence shown here is derived from an EMBL/GenBank/DDBJ whole genome shotgun (WGS) entry which is preliminary data.</text>
</comment>
<organism evidence="1 2">
    <name type="scientific">Pasteurella atlantica</name>
    <dbReference type="NCBI Taxonomy" id="2827233"/>
    <lineage>
        <taxon>Bacteria</taxon>
        <taxon>Pseudomonadati</taxon>
        <taxon>Pseudomonadota</taxon>
        <taxon>Gammaproteobacteria</taxon>
        <taxon>Pasteurellales</taxon>
        <taxon>Pasteurellaceae</taxon>
        <taxon>Pasteurella</taxon>
    </lineage>
</organism>
<dbReference type="Pfam" id="PF05068">
    <property type="entry name" value="MtlR"/>
    <property type="match status" value="1"/>
</dbReference>
<dbReference type="EMBL" id="JASAYJ010000004">
    <property type="protein sequence ID" value="MDP8186643.1"/>
    <property type="molecule type" value="Genomic_DNA"/>
</dbReference>
<dbReference type="SUPFAM" id="SSF158668">
    <property type="entry name" value="MtlR-like"/>
    <property type="match status" value="1"/>
</dbReference>